<dbReference type="Pfam" id="PF02342">
    <property type="entry name" value="TerD"/>
    <property type="match status" value="1"/>
</dbReference>
<dbReference type="InterPro" id="IPR003325">
    <property type="entry name" value="TerD"/>
</dbReference>
<sequence>MVTQMKKGARVDLTSFTKITIQIGWDTNEEMDIDSSLFMVDINGKCTTDDSIIFYGNPTSSNRSIKHVAQTKYIEQFQIDLPLVSSEIEKLVISLSIYEGVSNGKTFGQIQNAYMKIMNTNLLQEAIHYPLDPFTIESALIIGEIYRRNGNWKFSANTGGFTGGLAKICDLFGIEITEEESSISKKEDSWHPEKIEQRHPDRRENQTDTKKYSIHYSEDAALSGESASGIIFGNVSNASTLYGMDKFNTPRGHGFAAENANFLYDKMTGKKVQPLGDDLDPLTGKIIKNGADRSVNGVKIQTKYCTSGSICISECFENGEFRYLNPDGSPMQIEVPSDKYDAAIQAMENRIKNGQVPGVTDPKEAKNIVRKGHFTYQQAKNIAKAGTVESITFDAVNGAIIAANAFGISATLTFATSIWNGDDFDVALKAATYSGLKVGGTTFVTAILSSQLSKAGLNSLLVGSSEALVSIIGPKASAMLVNAFRSGTNIYGAAAMKSAAKMLRGNAITGAVSIVVLSSVDVVNIFRGRISGAQLFKNIANTASTVAGGTAGWVGGATAGAAVGSVVPFIGTAVGGVIGGLLGSIAGGSVAGKVSNKVLNEFIEDDAEEMVRIIEKGFTQMAEDYLLNQSEAENIIDHLKDDLTGSTLKDMYSSSDREEYGQNLLINHVESEVQKRKKVSLPSQDEMEKGLRNVLEEMSDQMATA</sequence>
<proteinExistence type="predicted"/>
<dbReference type="RefSeq" id="WP_248737015.1">
    <property type="nucleotide sequence ID" value="NZ_CALBWS010000032.1"/>
</dbReference>
<reference evidence="3" key="1">
    <citation type="submission" date="2022-04" db="EMBL/GenBank/DDBJ databases">
        <authorList>
            <person name="Criscuolo A."/>
        </authorList>
    </citation>
    <scope>NUCLEOTIDE SEQUENCE</scope>
    <source>
        <strain evidence="3">CIP111895</strain>
    </source>
</reference>
<name>A0ABN8KVY4_9BACI</name>
<dbReference type="Proteomes" id="UP000838308">
    <property type="component" value="Unassembled WGS sequence"/>
</dbReference>
<accession>A0ABN8KVY4</accession>
<keyword evidence="4" id="KW-1185">Reference proteome</keyword>
<dbReference type="EMBL" id="CALBWS010000032">
    <property type="protein sequence ID" value="CAH2716779.1"/>
    <property type="molecule type" value="Genomic_DNA"/>
</dbReference>
<dbReference type="CDD" id="cd06974">
    <property type="entry name" value="TerD_like"/>
    <property type="match status" value="1"/>
</dbReference>
<dbReference type="Gene3D" id="2.60.60.30">
    <property type="entry name" value="sav2460 like domains"/>
    <property type="match status" value="1"/>
</dbReference>
<evidence type="ECO:0000256" key="1">
    <source>
        <dbReference type="SAM" id="MobiDB-lite"/>
    </source>
</evidence>
<comment type="caution">
    <text evidence="3">The sequence shown here is derived from an EMBL/GenBank/DDBJ whole genome shotgun (WGS) entry which is preliminary data.</text>
</comment>
<dbReference type="PANTHER" id="PTHR32097">
    <property type="entry name" value="CAMP-BINDING PROTEIN 1-RELATED"/>
    <property type="match status" value="1"/>
</dbReference>
<evidence type="ECO:0000259" key="2">
    <source>
        <dbReference type="Pfam" id="PF02342"/>
    </source>
</evidence>
<protein>
    <recommendedName>
        <fullName evidence="2">TerD domain-containing protein</fullName>
    </recommendedName>
</protein>
<feature type="region of interest" description="Disordered" evidence="1">
    <location>
        <begin position="183"/>
        <end position="209"/>
    </location>
</feature>
<evidence type="ECO:0000313" key="3">
    <source>
        <dbReference type="EMBL" id="CAH2716779.1"/>
    </source>
</evidence>
<dbReference type="InterPro" id="IPR051324">
    <property type="entry name" value="Stress/Tellurium_Resist"/>
</dbReference>
<feature type="domain" description="TerD" evidence="2">
    <location>
        <begin position="1"/>
        <end position="172"/>
    </location>
</feature>
<evidence type="ECO:0000313" key="4">
    <source>
        <dbReference type="Proteomes" id="UP000838308"/>
    </source>
</evidence>
<organism evidence="3 4">
    <name type="scientific">Neobacillus rhizosphaerae</name>
    <dbReference type="NCBI Taxonomy" id="2880965"/>
    <lineage>
        <taxon>Bacteria</taxon>
        <taxon>Bacillati</taxon>
        <taxon>Bacillota</taxon>
        <taxon>Bacilli</taxon>
        <taxon>Bacillales</taxon>
        <taxon>Bacillaceae</taxon>
        <taxon>Neobacillus</taxon>
    </lineage>
</organism>
<gene>
    <name evidence="3" type="ORF">BACCIP111895_03967</name>
</gene>
<dbReference type="PANTHER" id="PTHR32097:SF17">
    <property type="entry name" value="CAMP-BINDING PROTEIN 1-RELATED"/>
    <property type="match status" value="1"/>
</dbReference>